<protein>
    <submittedName>
        <fullName evidence="6">HTH-type transcriptional regulator DmlR</fullName>
    </submittedName>
</protein>
<gene>
    <name evidence="6" type="primary">dmlR_7</name>
    <name evidence="6" type="ORF">ROA7745_03692</name>
</gene>
<dbReference type="InterPro" id="IPR005119">
    <property type="entry name" value="LysR_subst-bd"/>
</dbReference>
<organism evidence="6 7">
    <name type="scientific">Roseovarius aestuarii</name>
    <dbReference type="NCBI Taxonomy" id="475083"/>
    <lineage>
        <taxon>Bacteria</taxon>
        <taxon>Pseudomonadati</taxon>
        <taxon>Pseudomonadota</taxon>
        <taxon>Alphaproteobacteria</taxon>
        <taxon>Rhodobacterales</taxon>
        <taxon>Roseobacteraceae</taxon>
        <taxon>Roseovarius</taxon>
    </lineage>
</organism>
<evidence type="ECO:0000256" key="2">
    <source>
        <dbReference type="ARBA" id="ARBA00023015"/>
    </source>
</evidence>
<dbReference type="InterPro" id="IPR058163">
    <property type="entry name" value="LysR-type_TF_proteobact-type"/>
</dbReference>
<dbReference type="PANTHER" id="PTHR30537">
    <property type="entry name" value="HTH-TYPE TRANSCRIPTIONAL REGULATOR"/>
    <property type="match status" value="1"/>
</dbReference>
<dbReference type="PROSITE" id="PS50931">
    <property type="entry name" value="HTH_LYSR"/>
    <property type="match status" value="1"/>
</dbReference>
<keyword evidence="2" id="KW-0805">Transcription regulation</keyword>
<evidence type="ECO:0000256" key="1">
    <source>
        <dbReference type="ARBA" id="ARBA00009437"/>
    </source>
</evidence>
<proteinExistence type="inferred from homology"/>
<dbReference type="GO" id="GO:0006351">
    <property type="term" value="P:DNA-templated transcription"/>
    <property type="evidence" value="ECO:0007669"/>
    <property type="project" value="TreeGrafter"/>
</dbReference>
<name>A0A1X7BW00_9RHOB</name>
<dbReference type="GO" id="GO:0043565">
    <property type="term" value="F:sequence-specific DNA binding"/>
    <property type="evidence" value="ECO:0007669"/>
    <property type="project" value="TreeGrafter"/>
</dbReference>
<evidence type="ECO:0000259" key="5">
    <source>
        <dbReference type="PROSITE" id="PS50931"/>
    </source>
</evidence>
<evidence type="ECO:0000256" key="4">
    <source>
        <dbReference type="ARBA" id="ARBA00023163"/>
    </source>
</evidence>
<evidence type="ECO:0000313" key="6">
    <source>
        <dbReference type="EMBL" id="SMC13832.1"/>
    </source>
</evidence>
<dbReference type="GO" id="GO:0003700">
    <property type="term" value="F:DNA-binding transcription factor activity"/>
    <property type="evidence" value="ECO:0007669"/>
    <property type="project" value="InterPro"/>
</dbReference>
<accession>A0A1X7BW00</accession>
<sequence>MNDTSVADMSGDVLLQNWDIYRYFLAVARAGSLSEAAKRLQESQPTVSRKLKELEASLGAQLVERTTTGATLTIAGELVLEHIQKIEREAIGITETLRDDGQKMSGKVVVTAPEGLGVAVLAGGLQKFRVLHPGIDLELRIGAGKLDLMQRAADIAFRVGDPLQTSLLGRCIGTVNFGLYAHERYLRQNPMPKSTSHLGQHQFIELAVGAGKLPQEAALEKLVPEPRRVLRTDNIQIQLNAVKDGSGIGALPGYMAPPSSNLIHLLPQKFAPKVELWILMRPELRDVARVRATASFFADLAAQALRGDH</sequence>
<keyword evidence="4" id="KW-0804">Transcription</keyword>
<evidence type="ECO:0000313" key="7">
    <source>
        <dbReference type="Proteomes" id="UP000193224"/>
    </source>
</evidence>
<reference evidence="6 7" key="1">
    <citation type="submission" date="2017-03" db="EMBL/GenBank/DDBJ databases">
        <authorList>
            <person name="Afonso C.L."/>
            <person name="Miller P.J."/>
            <person name="Scott M.A."/>
            <person name="Spackman E."/>
            <person name="Goraichik I."/>
            <person name="Dimitrov K.M."/>
            <person name="Suarez D.L."/>
            <person name="Swayne D.E."/>
        </authorList>
    </citation>
    <scope>NUCLEOTIDE SEQUENCE [LARGE SCALE GENOMIC DNA]</scope>
    <source>
        <strain evidence="6 7">CECT 7745</strain>
    </source>
</reference>
<dbReference type="Proteomes" id="UP000193224">
    <property type="component" value="Unassembled WGS sequence"/>
</dbReference>
<keyword evidence="3" id="KW-0238">DNA-binding</keyword>
<dbReference type="PANTHER" id="PTHR30537:SF3">
    <property type="entry name" value="TRANSCRIPTIONAL REGULATORY PROTEIN"/>
    <property type="match status" value="1"/>
</dbReference>
<dbReference type="SUPFAM" id="SSF53850">
    <property type="entry name" value="Periplasmic binding protein-like II"/>
    <property type="match status" value="1"/>
</dbReference>
<feature type="domain" description="HTH lysR-type" evidence="5">
    <location>
        <begin position="22"/>
        <end position="73"/>
    </location>
</feature>
<dbReference type="Pfam" id="PF00126">
    <property type="entry name" value="HTH_1"/>
    <property type="match status" value="1"/>
</dbReference>
<dbReference type="Pfam" id="PF03466">
    <property type="entry name" value="LysR_substrate"/>
    <property type="match status" value="1"/>
</dbReference>
<dbReference type="InterPro" id="IPR036388">
    <property type="entry name" value="WH-like_DNA-bd_sf"/>
</dbReference>
<dbReference type="OrthoDB" id="9798121at2"/>
<dbReference type="Gene3D" id="1.10.10.10">
    <property type="entry name" value="Winged helix-like DNA-binding domain superfamily/Winged helix DNA-binding domain"/>
    <property type="match status" value="1"/>
</dbReference>
<evidence type="ECO:0000256" key="3">
    <source>
        <dbReference type="ARBA" id="ARBA00023125"/>
    </source>
</evidence>
<dbReference type="Gene3D" id="3.40.190.290">
    <property type="match status" value="1"/>
</dbReference>
<comment type="similarity">
    <text evidence="1">Belongs to the LysR transcriptional regulatory family.</text>
</comment>
<keyword evidence="7" id="KW-1185">Reference proteome</keyword>
<dbReference type="FunFam" id="1.10.10.10:FF:000001">
    <property type="entry name" value="LysR family transcriptional regulator"/>
    <property type="match status" value="1"/>
</dbReference>
<dbReference type="InterPro" id="IPR036390">
    <property type="entry name" value="WH_DNA-bd_sf"/>
</dbReference>
<dbReference type="InterPro" id="IPR000847">
    <property type="entry name" value="LysR_HTH_N"/>
</dbReference>
<dbReference type="EMBL" id="FWXB01000017">
    <property type="protein sequence ID" value="SMC13832.1"/>
    <property type="molecule type" value="Genomic_DNA"/>
</dbReference>
<dbReference type="SUPFAM" id="SSF46785">
    <property type="entry name" value="Winged helix' DNA-binding domain"/>
    <property type="match status" value="1"/>
</dbReference>
<dbReference type="PRINTS" id="PR00039">
    <property type="entry name" value="HTHLYSR"/>
</dbReference>
<dbReference type="RefSeq" id="WP_085801758.1">
    <property type="nucleotide sequence ID" value="NZ_FWXB01000017.1"/>
</dbReference>
<dbReference type="AlphaFoldDB" id="A0A1X7BW00"/>